<accession>A0AAN8NX07</accession>
<reference evidence="2 3" key="1">
    <citation type="submission" date="2019-10" db="EMBL/GenBank/DDBJ databases">
        <authorList>
            <person name="Palmer J.M."/>
        </authorList>
    </citation>
    <scope>NUCLEOTIDE SEQUENCE [LARGE SCALE GENOMIC DNA]</scope>
    <source>
        <strain evidence="2 3">TWF506</strain>
    </source>
</reference>
<dbReference type="InterPro" id="IPR001810">
    <property type="entry name" value="F-box_dom"/>
</dbReference>
<proteinExistence type="predicted"/>
<sequence>MPPQYSKPAVFLPFDILHLICELLTQSDRLAFLRTCRSWYTAGYMLLLTSMDFQTPVIGELPKYNYERRWKTYESSNLLPKSAR</sequence>
<dbReference type="CDD" id="cd09917">
    <property type="entry name" value="F-box_SF"/>
    <property type="match status" value="1"/>
</dbReference>
<dbReference type="Pfam" id="PF12937">
    <property type="entry name" value="F-box-like"/>
    <property type="match status" value="1"/>
</dbReference>
<gene>
    <name evidence="2" type="ORF">TWF506_007210</name>
</gene>
<dbReference type="InterPro" id="IPR036047">
    <property type="entry name" value="F-box-like_dom_sf"/>
</dbReference>
<dbReference type="AlphaFoldDB" id="A0AAN8NX07"/>
<evidence type="ECO:0000313" key="3">
    <source>
        <dbReference type="Proteomes" id="UP001307849"/>
    </source>
</evidence>
<comment type="caution">
    <text evidence="2">The sequence shown here is derived from an EMBL/GenBank/DDBJ whole genome shotgun (WGS) entry which is preliminary data.</text>
</comment>
<protein>
    <recommendedName>
        <fullName evidence="1">F-box domain-containing protein</fullName>
    </recommendedName>
</protein>
<evidence type="ECO:0000259" key="1">
    <source>
        <dbReference type="Pfam" id="PF12937"/>
    </source>
</evidence>
<name>A0AAN8NX07_9PEZI</name>
<organism evidence="2 3">
    <name type="scientific">Arthrobotrys conoides</name>
    <dbReference type="NCBI Taxonomy" id="74498"/>
    <lineage>
        <taxon>Eukaryota</taxon>
        <taxon>Fungi</taxon>
        <taxon>Dikarya</taxon>
        <taxon>Ascomycota</taxon>
        <taxon>Pezizomycotina</taxon>
        <taxon>Orbiliomycetes</taxon>
        <taxon>Orbiliales</taxon>
        <taxon>Orbiliaceae</taxon>
        <taxon>Arthrobotrys</taxon>
    </lineage>
</organism>
<dbReference type="EMBL" id="JAVHJM010000004">
    <property type="protein sequence ID" value="KAK6514848.1"/>
    <property type="molecule type" value="Genomic_DNA"/>
</dbReference>
<evidence type="ECO:0000313" key="2">
    <source>
        <dbReference type="EMBL" id="KAK6514848.1"/>
    </source>
</evidence>
<keyword evidence="3" id="KW-1185">Reference proteome</keyword>
<feature type="domain" description="F-box" evidence="1">
    <location>
        <begin position="12"/>
        <end position="42"/>
    </location>
</feature>
<dbReference type="SUPFAM" id="SSF81383">
    <property type="entry name" value="F-box domain"/>
    <property type="match status" value="1"/>
</dbReference>
<dbReference type="Proteomes" id="UP001307849">
    <property type="component" value="Unassembled WGS sequence"/>
</dbReference>